<reference evidence="1" key="1">
    <citation type="submission" date="2021-03" db="EMBL/GenBank/DDBJ databases">
        <title>Evolutionary innovations through gain and loss of genes in the ectomycorrhizal Boletales.</title>
        <authorList>
            <person name="Wu G."/>
            <person name="Miyauchi S."/>
            <person name="Morin E."/>
            <person name="Yang Z.-L."/>
            <person name="Xu J."/>
            <person name="Martin F.M."/>
        </authorList>
    </citation>
    <scope>NUCLEOTIDE SEQUENCE</scope>
    <source>
        <strain evidence="1">BR01</strain>
    </source>
</reference>
<keyword evidence="2" id="KW-1185">Reference proteome</keyword>
<gene>
    <name evidence="1" type="ORF">JVT61DRAFT_14558</name>
</gene>
<dbReference type="OrthoDB" id="3251487at2759"/>
<accession>A0A8I2YSP3</accession>
<protein>
    <submittedName>
        <fullName evidence="1">Uncharacterized protein</fullName>
    </submittedName>
</protein>
<dbReference type="EMBL" id="JAGFBS010000008">
    <property type="protein sequence ID" value="KAG6377785.1"/>
    <property type="molecule type" value="Genomic_DNA"/>
</dbReference>
<proteinExistence type="predicted"/>
<sequence length="111" mass="13390">MSRMEPRFELYQTPTVEVRESHVYSRQAEFNRWNSRYASKEMSARRFKTWRELWLKLAIAEKELGLPICDEALAECMERRRCGSRYGYRDALSWQMRNARSNTQAMLFHGM</sequence>
<organism evidence="1 2">
    <name type="scientific">Boletus reticuloceps</name>
    <dbReference type="NCBI Taxonomy" id="495285"/>
    <lineage>
        <taxon>Eukaryota</taxon>
        <taxon>Fungi</taxon>
        <taxon>Dikarya</taxon>
        <taxon>Basidiomycota</taxon>
        <taxon>Agaricomycotina</taxon>
        <taxon>Agaricomycetes</taxon>
        <taxon>Agaricomycetidae</taxon>
        <taxon>Boletales</taxon>
        <taxon>Boletineae</taxon>
        <taxon>Boletaceae</taxon>
        <taxon>Boletoideae</taxon>
        <taxon>Boletus</taxon>
    </lineage>
</organism>
<name>A0A8I2YSP3_9AGAM</name>
<dbReference type="AlphaFoldDB" id="A0A8I2YSP3"/>
<dbReference type="Gene3D" id="1.10.275.60">
    <property type="match status" value="1"/>
</dbReference>
<dbReference type="Proteomes" id="UP000683000">
    <property type="component" value="Unassembled WGS sequence"/>
</dbReference>
<comment type="caution">
    <text evidence="1">The sequence shown here is derived from an EMBL/GenBank/DDBJ whole genome shotgun (WGS) entry which is preliminary data.</text>
</comment>
<evidence type="ECO:0000313" key="1">
    <source>
        <dbReference type="EMBL" id="KAG6377785.1"/>
    </source>
</evidence>
<evidence type="ECO:0000313" key="2">
    <source>
        <dbReference type="Proteomes" id="UP000683000"/>
    </source>
</evidence>